<dbReference type="InterPro" id="IPR007269">
    <property type="entry name" value="ICMT_MeTrfase"/>
</dbReference>
<keyword evidence="2 5" id="KW-0812">Transmembrane</keyword>
<keyword evidence="4 5" id="KW-0472">Membrane</keyword>
<evidence type="ECO:0000256" key="1">
    <source>
        <dbReference type="ARBA" id="ARBA00004141"/>
    </source>
</evidence>
<dbReference type="STRING" id="994573.T472_0217350"/>
<keyword evidence="3 5" id="KW-1133">Transmembrane helix</keyword>
<dbReference type="Proteomes" id="UP000017747">
    <property type="component" value="Unassembled WGS sequence"/>
</dbReference>
<reference evidence="6 7" key="1">
    <citation type="journal article" date="2014" name="Genome Announc.">
        <title>Genome Sequence of Youngiibacter fragilis, the Type Strain of the Genus Youngiibacter.</title>
        <authorList>
            <person name="Wawrik C.B."/>
            <person name="Callaghan A.V."/>
            <person name="Stamps B.W."/>
            <person name="Wawrik B."/>
        </authorList>
    </citation>
    <scope>NUCLEOTIDE SEQUENCE [LARGE SCALE GENOMIC DNA]</scope>
    <source>
        <strain evidence="6 7">232.1</strain>
    </source>
</reference>
<evidence type="ECO:0000256" key="5">
    <source>
        <dbReference type="SAM" id="Phobius"/>
    </source>
</evidence>
<gene>
    <name evidence="6" type="ORF">T472_0217350</name>
</gene>
<dbReference type="EMBL" id="AXUN02000217">
    <property type="protein sequence ID" value="ETA79343.1"/>
    <property type="molecule type" value="Genomic_DNA"/>
</dbReference>
<accession>V7I0C8</accession>
<dbReference type="Gene3D" id="1.20.120.1630">
    <property type="match status" value="1"/>
</dbReference>
<feature type="transmembrane region" description="Helical" evidence="5">
    <location>
        <begin position="36"/>
        <end position="53"/>
    </location>
</feature>
<protein>
    <submittedName>
        <fullName evidence="6">Uncharacterized protein</fullName>
    </submittedName>
</protein>
<proteinExistence type="predicted"/>
<evidence type="ECO:0000313" key="6">
    <source>
        <dbReference type="EMBL" id="ETA79343.1"/>
    </source>
</evidence>
<evidence type="ECO:0000256" key="3">
    <source>
        <dbReference type="ARBA" id="ARBA00022989"/>
    </source>
</evidence>
<name>V7I0C8_9CLOT</name>
<feature type="transmembrane region" description="Helical" evidence="5">
    <location>
        <begin position="65"/>
        <end position="84"/>
    </location>
</feature>
<evidence type="ECO:0000256" key="4">
    <source>
        <dbReference type="ARBA" id="ARBA00023136"/>
    </source>
</evidence>
<evidence type="ECO:0000313" key="7">
    <source>
        <dbReference type="Proteomes" id="UP000017747"/>
    </source>
</evidence>
<dbReference type="eggNOG" id="COG2020">
    <property type="taxonomic scope" value="Bacteria"/>
</dbReference>
<comment type="subcellular location">
    <subcellularLocation>
        <location evidence="1">Membrane</location>
        <topology evidence="1">Multi-pass membrane protein</topology>
    </subcellularLocation>
</comment>
<dbReference type="Pfam" id="PF04140">
    <property type="entry name" value="ICMT"/>
    <property type="match status" value="1"/>
</dbReference>
<dbReference type="PROSITE" id="PS50244">
    <property type="entry name" value="S5A_REDUCTASE"/>
    <property type="match status" value="1"/>
</dbReference>
<dbReference type="PANTHER" id="PTHR12714:SF9">
    <property type="entry name" value="PROTEIN-S-ISOPRENYLCYSTEINE O-METHYLTRANSFERASE"/>
    <property type="match status" value="1"/>
</dbReference>
<sequence length="218" mass="24699">MKLILEISGRIVYLVLTSLIIAIAGKWNYFLRDPAGIAYLVLWNLWWIVTFIGRRQGKETKYDKGQRAIVLVVSIISIPWLIIVPPWEYSSFDGPIARGGLVSFGGLVLFATGITVQAISMLQLKGSYTVRLGVKPEQRLVTGGLYRIVRHPGYLSYIISLSGIGIAMGSILTFVLVVIVLIFLIKRIDEEEKMLISEFGEEYLEYMRRTKRLIPLIY</sequence>
<comment type="caution">
    <text evidence="6">The sequence shown here is derived from an EMBL/GenBank/DDBJ whole genome shotgun (WGS) entry which is preliminary data.</text>
</comment>
<organism evidence="6 7">
    <name type="scientific">Youngiibacter fragilis 232.1</name>
    <dbReference type="NCBI Taxonomy" id="994573"/>
    <lineage>
        <taxon>Bacteria</taxon>
        <taxon>Bacillati</taxon>
        <taxon>Bacillota</taxon>
        <taxon>Clostridia</taxon>
        <taxon>Eubacteriales</taxon>
        <taxon>Clostridiaceae</taxon>
        <taxon>Youngiibacter</taxon>
    </lineage>
</organism>
<dbReference type="AlphaFoldDB" id="V7I0C8"/>
<keyword evidence="7" id="KW-1185">Reference proteome</keyword>
<feature type="transmembrane region" description="Helical" evidence="5">
    <location>
        <begin position="12"/>
        <end position="30"/>
    </location>
</feature>
<feature type="transmembrane region" description="Helical" evidence="5">
    <location>
        <begin position="154"/>
        <end position="185"/>
    </location>
</feature>
<dbReference type="PANTHER" id="PTHR12714">
    <property type="entry name" value="PROTEIN-S ISOPRENYLCYSTEINE O-METHYLTRANSFERASE"/>
    <property type="match status" value="1"/>
</dbReference>
<evidence type="ECO:0000256" key="2">
    <source>
        <dbReference type="ARBA" id="ARBA00022692"/>
    </source>
</evidence>
<feature type="transmembrane region" description="Helical" evidence="5">
    <location>
        <begin position="96"/>
        <end position="122"/>
    </location>
</feature>
<dbReference type="GO" id="GO:0004671">
    <property type="term" value="F:protein C-terminal S-isoprenylcysteine carboxyl O-methyltransferase activity"/>
    <property type="evidence" value="ECO:0007669"/>
    <property type="project" value="InterPro"/>
</dbReference>
<dbReference type="GO" id="GO:0016020">
    <property type="term" value="C:membrane"/>
    <property type="evidence" value="ECO:0007669"/>
    <property type="project" value="UniProtKB-SubCell"/>
</dbReference>